<dbReference type="AlphaFoldDB" id="B6VTT6"/>
<gene>
    <name evidence="2" type="ORF">BACDOR_00532</name>
</gene>
<keyword evidence="1" id="KW-0812">Transmembrane</keyword>
<keyword evidence="1" id="KW-1133">Transmembrane helix</keyword>
<reference evidence="2 3" key="1">
    <citation type="submission" date="2008-10" db="EMBL/GenBank/DDBJ databases">
        <title>Draft genome sequence of Bacteroides dorei (DSM 17855).</title>
        <authorList>
            <person name="Sudarsanam P."/>
            <person name="Ley R."/>
            <person name="Guruge J."/>
            <person name="Turnbaugh P.J."/>
            <person name="Mahowald M."/>
            <person name="Liep D."/>
            <person name="Gordon J."/>
        </authorList>
    </citation>
    <scope>NUCLEOTIDE SEQUENCE [LARGE SCALE GENOMIC DNA]</scope>
    <source>
        <strain evidence="2 3">DSM 17855</strain>
    </source>
</reference>
<evidence type="ECO:0000313" key="3">
    <source>
        <dbReference type="Proteomes" id="UP000004849"/>
    </source>
</evidence>
<evidence type="ECO:0000256" key="1">
    <source>
        <dbReference type="SAM" id="Phobius"/>
    </source>
</evidence>
<dbReference type="HOGENOM" id="CLU_3058423_0_0_10"/>
<reference evidence="2 3" key="2">
    <citation type="submission" date="2008-10" db="EMBL/GenBank/DDBJ databases">
        <authorList>
            <person name="Fulton L."/>
            <person name="Clifton S."/>
            <person name="Fulton B."/>
            <person name="Xu J."/>
            <person name="Minx P."/>
            <person name="Pepin K.H."/>
            <person name="Johnson M."/>
            <person name="Thiruvilangam P."/>
            <person name="Bhonagiri V."/>
            <person name="Nash W.E."/>
            <person name="Mardis E.R."/>
            <person name="Wilson R.K."/>
        </authorList>
    </citation>
    <scope>NUCLEOTIDE SEQUENCE [LARGE SCALE GENOMIC DNA]</scope>
    <source>
        <strain evidence="2 3">DSM 17855</strain>
    </source>
</reference>
<dbReference type="EMBL" id="ABWZ01000013">
    <property type="protein sequence ID" value="EEB26846.1"/>
    <property type="molecule type" value="Genomic_DNA"/>
</dbReference>
<evidence type="ECO:0000313" key="2">
    <source>
        <dbReference type="EMBL" id="EEB26846.1"/>
    </source>
</evidence>
<proteinExistence type="predicted"/>
<accession>B6VTT6</accession>
<dbReference type="Proteomes" id="UP000004849">
    <property type="component" value="Unassembled WGS sequence"/>
</dbReference>
<sequence length="53" mass="6422">MIHHPDRLDRLLCRVLSKQTVCRDSVRRPGLTNGLFISVFFNYSIWWRNYNLL</sequence>
<keyword evidence="1" id="KW-0472">Membrane</keyword>
<feature type="transmembrane region" description="Helical" evidence="1">
    <location>
        <begin position="30"/>
        <end position="47"/>
    </location>
</feature>
<protein>
    <submittedName>
        <fullName evidence="2">Uncharacterized protein</fullName>
    </submittedName>
</protein>
<name>B6VTT6_9BACT</name>
<organism evidence="2 3">
    <name type="scientific">Phocaeicola dorei DSM 17855</name>
    <dbReference type="NCBI Taxonomy" id="483217"/>
    <lineage>
        <taxon>Bacteria</taxon>
        <taxon>Pseudomonadati</taxon>
        <taxon>Bacteroidota</taxon>
        <taxon>Bacteroidia</taxon>
        <taxon>Bacteroidales</taxon>
        <taxon>Bacteroidaceae</taxon>
        <taxon>Phocaeicola</taxon>
    </lineage>
</organism>